<keyword evidence="3" id="KW-1185">Reference proteome</keyword>
<feature type="compositionally biased region" description="Polar residues" evidence="1">
    <location>
        <begin position="1"/>
        <end position="23"/>
    </location>
</feature>
<dbReference type="Proteomes" id="UP000037035">
    <property type="component" value="Unassembled WGS sequence"/>
</dbReference>
<proteinExistence type="predicted"/>
<dbReference type="VEuPathDB" id="FungiDB:VP01_8338g2"/>
<feature type="region of interest" description="Disordered" evidence="1">
    <location>
        <begin position="1"/>
        <end position="39"/>
    </location>
</feature>
<evidence type="ECO:0000256" key="1">
    <source>
        <dbReference type="SAM" id="MobiDB-lite"/>
    </source>
</evidence>
<sequence length="108" mass="11833">MTSNRSAARPATTSETRPSQGATDKSDAPPTTLEKAPALAAHDLRMIVNVLDSEARGNPTATASTNITPDAEWVLEFDNKCNYFSQKLHKARSCEQYGNMQLNVRRPV</sequence>
<name>A0A0L6U9R0_9BASI</name>
<dbReference type="AlphaFoldDB" id="A0A0L6U9R0"/>
<dbReference type="STRING" id="27349.A0A0L6U9R0"/>
<protein>
    <submittedName>
        <fullName evidence="2">Uncharacterized protein</fullName>
    </submittedName>
</protein>
<accession>A0A0L6U9R0</accession>
<gene>
    <name evidence="2" type="ORF">VP01_8338g2</name>
</gene>
<evidence type="ECO:0000313" key="2">
    <source>
        <dbReference type="EMBL" id="KNZ45246.1"/>
    </source>
</evidence>
<reference evidence="2 3" key="1">
    <citation type="submission" date="2015-08" db="EMBL/GenBank/DDBJ databases">
        <title>Next Generation Sequencing and Analysis of the Genome of Puccinia sorghi L Schw, the Causal Agent of Maize Common Rust.</title>
        <authorList>
            <person name="Rochi L."/>
            <person name="Burguener G."/>
            <person name="Darino M."/>
            <person name="Turjanski A."/>
            <person name="Kreff E."/>
            <person name="Dieguez M.J."/>
            <person name="Sacco F."/>
        </authorList>
    </citation>
    <scope>NUCLEOTIDE SEQUENCE [LARGE SCALE GENOMIC DNA]</scope>
    <source>
        <strain evidence="2 3">RO10H11247</strain>
    </source>
</reference>
<comment type="caution">
    <text evidence="2">The sequence shown here is derived from an EMBL/GenBank/DDBJ whole genome shotgun (WGS) entry which is preliminary data.</text>
</comment>
<organism evidence="2 3">
    <name type="scientific">Puccinia sorghi</name>
    <dbReference type="NCBI Taxonomy" id="27349"/>
    <lineage>
        <taxon>Eukaryota</taxon>
        <taxon>Fungi</taxon>
        <taxon>Dikarya</taxon>
        <taxon>Basidiomycota</taxon>
        <taxon>Pucciniomycotina</taxon>
        <taxon>Pucciniomycetes</taxon>
        <taxon>Pucciniales</taxon>
        <taxon>Pucciniaceae</taxon>
        <taxon>Puccinia</taxon>
    </lineage>
</organism>
<evidence type="ECO:0000313" key="3">
    <source>
        <dbReference type="Proteomes" id="UP000037035"/>
    </source>
</evidence>
<dbReference type="OrthoDB" id="10518668at2759"/>
<dbReference type="EMBL" id="LAVV01013869">
    <property type="protein sequence ID" value="KNZ45246.1"/>
    <property type="molecule type" value="Genomic_DNA"/>
</dbReference>